<organism evidence="1 2">
    <name type="scientific">Plenodomus tracheiphilus IPT5</name>
    <dbReference type="NCBI Taxonomy" id="1408161"/>
    <lineage>
        <taxon>Eukaryota</taxon>
        <taxon>Fungi</taxon>
        <taxon>Dikarya</taxon>
        <taxon>Ascomycota</taxon>
        <taxon>Pezizomycotina</taxon>
        <taxon>Dothideomycetes</taxon>
        <taxon>Pleosporomycetidae</taxon>
        <taxon>Pleosporales</taxon>
        <taxon>Pleosporineae</taxon>
        <taxon>Leptosphaeriaceae</taxon>
        <taxon>Plenodomus</taxon>
    </lineage>
</organism>
<reference evidence="1" key="1">
    <citation type="submission" date="2020-01" db="EMBL/GenBank/DDBJ databases">
        <authorList>
            <consortium name="DOE Joint Genome Institute"/>
            <person name="Haridas S."/>
            <person name="Albert R."/>
            <person name="Binder M."/>
            <person name="Bloem J."/>
            <person name="Labutti K."/>
            <person name="Salamov A."/>
            <person name="Andreopoulos B."/>
            <person name="Baker S.E."/>
            <person name="Barry K."/>
            <person name="Bills G."/>
            <person name="Bluhm B.H."/>
            <person name="Cannon C."/>
            <person name="Castanera R."/>
            <person name="Culley D.E."/>
            <person name="Daum C."/>
            <person name="Ezra D."/>
            <person name="Gonzalez J.B."/>
            <person name="Henrissat B."/>
            <person name="Kuo A."/>
            <person name="Liang C."/>
            <person name="Lipzen A."/>
            <person name="Lutzoni F."/>
            <person name="Magnuson J."/>
            <person name="Mondo S."/>
            <person name="Nolan M."/>
            <person name="Ohm R."/>
            <person name="Pangilinan J."/>
            <person name="Park H.-J."/>
            <person name="Ramirez L."/>
            <person name="Alfaro M."/>
            <person name="Sun H."/>
            <person name="Tritt A."/>
            <person name="Yoshinaga Y."/>
            <person name="Zwiers L.-H."/>
            <person name="Turgeon B.G."/>
            <person name="Goodwin S.B."/>
            <person name="Spatafora J.W."/>
            <person name="Crous P.W."/>
            <person name="Grigoriev I.V."/>
        </authorList>
    </citation>
    <scope>NUCLEOTIDE SEQUENCE</scope>
    <source>
        <strain evidence="1">IPT5</strain>
    </source>
</reference>
<protein>
    <submittedName>
        <fullName evidence="1">Uncharacterized protein</fullName>
    </submittedName>
</protein>
<dbReference type="EMBL" id="MU006321">
    <property type="protein sequence ID" value="KAF2848025.1"/>
    <property type="molecule type" value="Genomic_DNA"/>
</dbReference>
<sequence>MRFRQNVRQASNNGRQMTPEGLAWNAAQAQETCCVRDMPERKHASPLATPQPLACDEHVKPDAAGQLWPGTRQQCHDVGCRRAFDELRWFRTAWRWLCMMPYIRVLQARRGAMEGRGWWWDSSTCQDRPPGPTSPGLEPWNLGRGAWRRTRGLLQGLIHAKHLLHSSSRWTVCTHRCQDCGSSTGSCAPCIAQCTVRSCCISR</sequence>
<proteinExistence type="predicted"/>
<dbReference type="Proteomes" id="UP000799423">
    <property type="component" value="Unassembled WGS sequence"/>
</dbReference>
<gene>
    <name evidence="1" type="ORF">T440DRAFT_182084</name>
</gene>
<keyword evidence="2" id="KW-1185">Reference proteome</keyword>
<evidence type="ECO:0000313" key="2">
    <source>
        <dbReference type="Proteomes" id="UP000799423"/>
    </source>
</evidence>
<name>A0A6A7B0T8_9PLEO</name>
<accession>A0A6A7B0T8</accession>
<evidence type="ECO:0000313" key="1">
    <source>
        <dbReference type="EMBL" id="KAF2848025.1"/>
    </source>
</evidence>
<dbReference type="AlphaFoldDB" id="A0A6A7B0T8"/>